<sequence length="156" mass="17441">MCALFVFRVYTSETNLGNDGFFFEADKVTKKKNHKLIPTLKINNFPSLLYSSNQATPTLLQTLPPTIANKSFATVAKYNIGNPGIHTQPIQSQIGSNKYQGSSSSNNPANNKQYQKFSAPIYLKRAPSGQPGYNRVEHKKCLITNQSEIFRVLEPK</sequence>
<protein>
    <submittedName>
        <fullName evidence="2">Uncharacterized protein</fullName>
    </submittedName>
</protein>
<organism evidence="2 3">
    <name type="scientific">Cryptolaemus montrouzieri</name>
    <dbReference type="NCBI Taxonomy" id="559131"/>
    <lineage>
        <taxon>Eukaryota</taxon>
        <taxon>Metazoa</taxon>
        <taxon>Ecdysozoa</taxon>
        <taxon>Arthropoda</taxon>
        <taxon>Hexapoda</taxon>
        <taxon>Insecta</taxon>
        <taxon>Pterygota</taxon>
        <taxon>Neoptera</taxon>
        <taxon>Endopterygota</taxon>
        <taxon>Coleoptera</taxon>
        <taxon>Polyphaga</taxon>
        <taxon>Cucujiformia</taxon>
        <taxon>Coccinelloidea</taxon>
        <taxon>Coccinellidae</taxon>
        <taxon>Scymninae</taxon>
        <taxon>Scymnini</taxon>
        <taxon>Cryptolaemus</taxon>
    </lineage>
</organism>
<comment type="caution">
    <text evidence="2">The sequence shown here is derived from an EMBL/GenBank/DDBJ whole genome shotgun (WGS) entry which is preliminary data.</text>
</comment>
<proteinExistence type="predicted"/>
<evidence type="ECO:0000313" key="2">
    <source>
        <dbReference type="EMBL" id="KAL3287414.1"/>
    </source>
</evidence>
<dbReference type="AlphaFoldDB" id="A0ABD2P8Z0"/>
<dbReference type="Proteomes" id="UP001516400">
    <property type="component" value="Unassembled WGS sequence"/>
</dbReference>
<evidence type="ECO:0000313" key="3">
    <source>
        <dbReference type="Proteomes" id="UP001516400"/>
    </source>
</evidence>
<keyword evidence="3" id="KW-1185">Reference proteome</keyword>
<accession>A0ABD2P8Z0</accession>
<gene>
    <name evidence="2" type="ORF">HHI36_001887</name>
</gene>
<name>A0ABD2P8Z0_9CUCU</name>
<feature type="region of interest" description="Disordered" evidence="1">
    <location>
        <begin position="87"/>
        <end position="111"/>
    </location>
</feature>
<dbReference type="EMBL" id="JABFTP020000185">
    <property type="protein sequence ID" value="KAL3287414.1"/>
    <property type="molecule type" value="Genomic_DNA"/>
</dbReference>
<reference evidence="2 3" key="1">
    <citation type="journal article" date="2021" name="BMC Biol.">
        <title>Horizontally acquired antibacterial genes associated with adaptive radiation of ladybird beetles.</title>
        <authorList>
            <person name="Li H.S."/>
            <person name="Tang X.F."/>
            <person name="Huang Y.H."/>
            <person name="Xu Z.Y."/>
            <person name="Chen M.L."/>
            <person name="Du X.Y."/>
            <person name="Qiu B.Y."/>
            <person name="Chen P.T."/>
            <person name="Zhang W."/>
            <person name="Slipinski A."/>
            <person name="Escalona H.E."/>
            <person name="Waterhouse R.M."/>
            <person name="Zwick A."/>
            <person name="Pang H."/>
        </authorList>
    </citation>
    <scope>NUCLEOTIDE SEQUENCE [LARGE SCALE GENOMIC DNA]</scope>
    <source>
        <strain evidence="2">SYSU2018</strain>
    </source>
</reference>
<evidence type="ECO:0000256" key="1">
    <source>
        <dbReference type="SAM" id="MobiDB-lite"/>
    </source>
</evidence>
<feature type="compositionally biased region" description="Polar residues" evidence="1">
    <location>
        <begin position="88"/>
        <end position="111"/>
    </location>
</feature>